<evidence type="ECO:0000259" key="17">
    <source>
        <dbReference type="PROSITE" id="PS50089"/>
    </source>
</evidence>
<evidence type="ECO:0000256" key="1">
    <source>
        <dbReference type="ARBA" id="ARBA00000900"/>
    </source>
</evidence>
<feature type="region of interest" description="Disordered" evidence="16">
    <location>
        <begin position="622"/>
        <end position="642"/>
    </location>
</feature>
<dbReference type="InterPro" id="IPR001841">
    <property type="entry name" value="Znf_RING"/>
</dbReference>
<dbReference type="FunFam" id="3.30.40.10:FF:000136">
    <property type="entry name" value="E3 ubiquitin-protein ligase Topors"/>
    <property type="match status" value="1"/>
</dbReference>
<evidence type="ECO:0000256" key="11">
    <source>
        <dbReference type="ARBA" id="ARBA00076856"/>
    </source>
</evidence>
<evidence type="ECO:0000256" key="2">
    <source>
        <dbReference type="ARBA" id="ARBA00012483"/>
    </source>
</evidence>
<dbReference type="GO" id="GO:0006513">
    <property type="term" value="P:protein monoubiquitination"/>
    <property type="evidence" value="ECO:0007669"/>
    <property type="project" value="TreeGrafter"/>
</dbReference>
<dbReference type="Proteomes" id="UP000318571">
    <property type="component" value="Chromosome 2"/>
</dbReference>
<evidence type="ECO:0000256" key="14">
    <source>
        <dbReference type="ARBA" id="ARBA00079184"/>
    </source>
</evidence>
<keyword evidence="5 15" id="KW-0863">Zinc-finger</keyword>
<dbReference type="Gene3D" id="3.30.40.10">
    <property type="entry name" value="Zinc/RING finger domain, C3HC4 (zinc finger)"/>
    <property type="match status" value="1"/>
</dbReference>
<dbReference type="PROSITE" id="PS00518">
    <property type="entry name" value="ZF_RING_1"/>
    <property type="match status" value="1"/>
</dbReference>
<name>A0A553P9Z8_TIGCA</name>
<dbReference type="GO" id="GO:0000209">
    <property type="term" value="P:protein polyubiquitination"/>
    <property type="evidence" value="ECO:0007669"/>
    <property type="project" value="TreeGrafter"/>
</dbReference>
<sequence>MDYPPTPPILTRSDTPPPKADPHDAGPVSGPNTRAKGRISPGDSRCSSPEPHCAICLGGLENMSYTDSCLHKFCFTCLLEWSKVKPECPLCKARFKSIIHNIKADDNYDSYTIPLQPAALAIPNGGTLPPEEERRQPWLARHIPDMNEQAFARMRGMFVMPSLPDNFFPRVGGPDLLPGSAALASGWRRRRHVATSEFRRDIYARHLYVNPASVGDLVTGRFRECSPAWYRNNPATTHRLVPWLNRELNVVMERHPQQIAHVLQLILDSIQQHEIESQEFHDVILPYCGAHTEHFQHEFHHFARSSYDMVGYDRNASYSEQRLPVTRPPVASPEYRTAHVPPMMTIESSSSGDNDDVVIVEEVRSRSQAQTQAGLDTLTDRIHRRLQNHAALTDPGVGSQESASSHHTPSEAPALNDAPSTSSGETSANITRWVVPEANSSDANSDADVDILCEIPSSAKERTPLIGKGKGKGKSSSKSRQQQQKEEIRTKPQKSETFTESPPNSDSDKQKKKRSLKRRKSLKERNSRSRRKYVSSSSSSSDGDQPTRASSSSDLSDDDDEYRMRQEARSLKRKKQKLMLPPRKRRSSNYFGSSDDVATPQASVKKVVTQNPARIVQFAGSSLHSYPNSSHPTKVEPPLASNRVKRKVTLIQPQAVMDQTPMEEFKVESMGTNDLRLKLINRKLKDEIKREERFSSYLKEEQRSPSDDSE</sequence>
<dbReference type="STRING" id="6832.A0A553P9Z8"/>
<evidence type="ECO:0000256" key="15">
    <source>
        <dbReference type="PROSITE-ProRule" id="PRU00175"/>
    </source>
</evidence>
<proteinExistence type="predicted"/>
<dbReference type="GO" id="GO:0061630">
    <property type="term" value="F:ubiquitin protein ligase activity"/>
    <property type="evidence" value="ECO:0007669"/>
    <property type="project" value="UniProtKB-EC"/>
</dbReference>
<dbReference type="AlphaFoldDB" id="A0A553P9Z8"/>
<feature type="region of interest" description="Disordered" evidence="16">
    <location>
        <begin position="392"/>
        <end position="426"/>
    </location>
</feature>
<keyword evidence="8" id="KW-0805">Transcription regulation</keyword>
<feature type="region of interest" description="Disordered" evidence="16">
    <location>
        <begin position="691"/>
        <end position="710"/>
    </location>
</feature>
<evidence type="ECO:0000256" key="10">
    <source>
        <dbReference type="ARBA" id="ARBA00071236"/>
    </source>
</evidence>
<gene>
    <name evidence="18" type="ORF">TCAL_00750</name>
</gene>
<dbReference type="Pfam" id="PF00097">
    <property type="entry name" value="zf-C3HC4"/>
    <property type="match status" value="1"/>
</dbReference>
<dbReference type="EC" id="2.3.2.27" evidence="2"/>
<dbReference type="InterPro" id="IPR058746">
    <property type="entry name" value="Znf_RING-type_Topors"/>
</dbReference>
<dbReference type="InterPro" id="IPR013083">
    <property type="entry name" value="Znf_RING/FYVE/PHD"/>
</dbReference>
<dbReference type="OMA" id="YRDNPAC"/>
<evidence type="ECO:0000256" key="6">
    <source>
        <dbReference type="ARBA" id="ARBA00022786"/>
    </source>
</evidence>
<accession>A0A553P9Z8</accession>
<dbReference type="InterPro" id="IPR058745">
    <property type="entry name" value="PWI_Topors"/>
</dbReference>
<dbReference type="InterPro" id="IPR017907">
    <property type="entry name" value="Znf_RING_CS"/>
</dbReference>
<dbReference type="PANTHER" id="PTHR46077:SF1">
    <property type="entry name" value="TOP1 BINDING ARGININE_SERINE RICH PROTEIN, E3 UBIQUITIN LIGASE"/>
    <property type="match status" value="1"/>
</dbReference>
<evidence type="ECO:0000256" key="12">
    <source>
        <dbReference type="ARBA" id="ARBA00076940"/>
    </source>
</evidence>
<evidence type="ECO:0000256" key="3">
    <source>
        <dbReference type="ARBA" id="ARBA00022679"/>
    </source>
</evidence>
<feature type="region of interest" description="Disordered" evidence="16">
    <location>
        <begin position="460"/>
        <end position="604"/>
    </location>
</feature>
<dbReference type="CDD" id="cd16574">
    <property type="entry name" value="RING-HC_Topors"/>
    <property type="match status" value="1"/>
</dbReference>
<protein>
    <recommendedName>
        <fullName evidence="10">E3 ubiquitin-protein ligase Topors</fullName>
        <ecNumber evidence="2">2.3.2.27</ecNumber>
    </recommendedName>
    <alternativeName>
        <fullName evidence="11">RING-type E3 ubiquitin transferase Topors</fullName>
    </alternativeName>
    <alternativeName>
        <fullName evidence="13">SUMO1-protein E3 ligase Topors</fullName>
    </alternativeName>
    <alternativeName>
        <fullName evidence="12">Topoisomerase I-binding RING finger protein</fullName>
    </alternativeName>
    <alternativeName>
        <fullName evidence="14">Topoisomerase I-binding arginine/serine-rich protein</fullName>
    </alternativeName>
</protein>
<dbReference type="Pfam" id="PF26084">
    <property type="entry name" value="PWI_Topors"/>
    <property type="match status" value="1"/>
</dbReference>
<dbReference type="PROSITE" id="PS50089">
    <property type="entry name" value="ZF_RING_2"/>
    <property type="match status" value="1"/>
</dbReference>
<evidence type="ECO:0000313" key="18">
    <source>
        <dbReference type="EMBL" id="TRY74517.1"/>
    </source>
</evidence>
<keyword evidence="9" id="KW-0804">Transcription</keyword>
<feature type="compositionally biased region" description="Basic and acidic residues" evidence="16">
    <location>
        <begin position="483"/>
        <end position="494"/>
    </location>
</feature>
<comment type="catalytic activity">
    <reaction evidence="1">
        <text>S-ubiquitinyl-[E2 ubiquitin-conjugating enzyme]-L-cysteine + [acceptor protein]-L-lysine = [E2 ubiquitin-conjugating enzyme]-L-cysteine + N(6)-ubiquitinyl-[acceptor protein]-L-lysine.</text>
        <dbReference type="EC" id="2.3.2.27"/>
    </reaction>
</comment>
<keyword evidence="6" id="KW-0833">Ubl conjugation pathway</keyword>
<evidence type="ECO:0000256" key="5">
    <source>
        <dbReference type="ARBA" id="ARBA00022771"/>
    </source>
</evidence>
<keyword evidence="19" id="KW-1185">Reference proteome</keyword>
<evidence type="ECO:0000256" key="13">
    <source>
        <dbReference type="ARBA" id="ARBA00079040"/>
    </source>
</evidence>
<keyword evidence="7" id="KW-0862">Zinc</keyword>
<evidence type="ECO:0000256" key="9">
    <source>
        <dbReference type="ARBA" id="ARBA00023163"/>
    </source>
</evidence>
<evidence type="ECO:0000256" key="16">
    <source>
        <dbReference type="SAM" id="MobiDB-lite"/>
    </source>
</evidence>
<evidence type="ECO:0000256" key="4">
    <source>
        <dbReference type="ARBA" id="ARBA00022723"/>
    </source>
</evidence>
<feature type="domain" description="RING-type" evidence="17">
    <location>
        <begin position="53"/>
        <end position="92"/>
    </location>
</feature>
<reference evidence="18 19" key="1">
    <citation type="journal article" date="2018" name="Nat. Ecol. Evol.">
        <title>Genomic signatures of mitonuclear coevolution across populations of Tigriopus californicus.</title>
        <authorList>
            <person name="Barreto F.S."/>
            <person name="Watson E.T."/>
            <person name="Lima T.G."/>
            <person name="Willett C.S."/>
            <person name="Edmands S."/>
            <person name="Li W."/>
            <person name="Burton R.S."/>
        </authorList>
    </citation>
    <scope>NUCLEOTIDE SEQUENCE [LARGE SCALE GENOMIC DNA]</scope>
    <source>
        <strain evidence="18 19">San Diego</strain>
    </source>
</reference>
<dbReference type="PANTHER" id="PTHR46077">
    <property type="entry name" value="E3 UBIQUITIN-PROTEIN LIGASE TOPORS"/>
    <property type="match status" value="1"/>
</dbReference>
<keyword evidence="4" id="KW-0479">Metal-binding</keyword>
<dbReference type="EMBL" id="VCGU01000005">
    <property type="protein sequence ID" value="TRY74517.1"/>
    <property type="molecule type" value="Genomic_DNA"/>
</dbReference>
<evidence type="ECO:0000313" key="19">
    <source>
        <dbReference type="Proteomes" id="UP000318571"/>
    </source>
</evidence>
<dbReference type="GO" id="GO:0008270">
    <property type="term" value="F:zinc ion binding"/>
    <property type="evidence" value="ECO:0007669"/>
    <property type="project" value="UniProtKB-KW"/>
</dbReference>
<dbReference type="SMART" id="SM00184">
    <property type="entry name" value="RING"/>
    <property type="match status" value="1"/>
</dbReference>
<dbReference type="SUPFAM" id="SSF57850">
    <property type="entry name" value="RING/U-box"/>
    <property type="match status" value="1"/>
</dbReference>
<feature type="compositionally biased region" description="Polar residues" evidence="16">
    <location>
        <begin position="622"/>
        <end position="632"/>
    </location>
</feature>
<organism evidence="18 19">
    <name type="scientific">Tigriopus californicus</name>
    <name type="common">Marine copepod</name>
    <dbReference type="NCBI Taxonomy" id="6832"/>
    <lineage>
        <taxon>Eukaryota</taxon>
        <taxon>Metazoa</taxon>
        <taxon>Ecdysozoa</taxon>
        <taxon>Arthropoda</taxon>
        <taxon>Crustacea</taxon>
        <taxon>Multicrustacea</taxon>
        <taxon>Hexanauplia</taxon>
        <taxon>Copepoda</taxon>
        <taxon>Harpacticoida</taxon>
        <taxon>Harpacticidae</taxon>
        <taxon>Tigriopus</taxon>
    </lineage>
</organism>
<evidence type="ECO:0000256" key="8">
    <source>
        <dbReference type="ARBA" id="ARBA00023015"/>
    </source>
</evidence>
<keyword evidence="3" id="KW-0808">Transferase</keyword>
<comment type="caution">
    <text evidence="18">The sequence shown here is derived from an EMBL/GenBank/DDBJ whole genome shotgun (WGS) entry which is preliminary data.</text>
</comment>
<feature type="compositionally biased region" description="Basic residues" evidence="16">
    <location>
        <begin position="571"/>
        <end position="587"/>
    </location>
</feature>
<dbReference type="InterPro" id="IPR018957">
    <property type="entry name" value="Znf_C3HC4_RING-type"/>
</dbReference>
<feature type="compositionally biased region" description="Basic residues" evidence="16">
    <location>
        <begin position="510"/>
        <end position="533"/>
    </location>
</feature>
<feature type="region of interest" description="Disordered" evidence="16">
    <location>
        <begin position="1"/>
        <end position="49"/>
    </location>
</feature>
<evidence type="ECO:0000256" key="7">
    <source>
        <dbReference type="ARBA" id="ARBA00022833"/>
    </source>
</evidence>